<evidence type="ECO:0000256" key="4">
    <source>
        <dbReference type="PROSITE-ProRule" id="PRU00175"/>
    </source>
</evidence>
<dbReference type="PANTHER" id="PTHR45969:SF69">
    <property type="entry name" value="FINGER DOMAIN PROTEIN, PUTATIVE (AFU_ORTHOLOGUE AFUA_3G12190)-RELATED"/>
    <property type="match status" value="1"/>
</dbReference>
<organism evidence="6 7">
    <name type="scientific">Oculimacula yallundae</name>
    <dbReference type="NCBI Taxonomy" id="86028"/>
    <lineage>
        <taxon>Eukaryota</taxon>
        <taxon>Fungi</taxon>
        <taxon>Dikarya</taxon>
        <taxon>Ascomycota</taxon>
        <taxon>Pezizomycotina</taxon>
        <taxon>Leotiomycetes</taxon>
        <taxon>Helotiales</taxon>
        <taxon>Ploettnerulaceae</taxon>
        <taxon>Oculimacula</taxon>
    </lineage>
</organism>
<dbReference type="SUPFAM" id="SSF57850">
    <property type="entry name" value="RING/U-box"/>
    <property type="match status" value="1"/>
</dbReference>
<dbReference type="Proteomes" id="UP001595075">
    <property type="component" value="Unassembled WGS sequence"/>
</dbReference>
<evidence type="ECO:0000259" key="5">
    <source>
        <dbReference type="PROSITE" id="PS50089"/>
    </source>
</evidence>
<comment type="caution">
    <text evidence="6">The sequence shown here is derived from an EMBL/GenBank/DDBJ whole genome shotgun (WGS) entry which is preliminary data.</text>
</comment>
<dbReference type="PANTHER" id="PTHR45969">
    <property type="entry name" value="RING ZINC FINGER PROTEIN-RELATED"/>
    <property type="match status" value="1"/>
</dbReference>
<evidence type="ECO:0000313" key="6">
    <source>
        <dbReference type="EMBL" id="KAL2070642.1"/>
    </source>
</evidence>
<evidence type="ECO:0000256" key="1">
    <source>
        <dbReference type="ARBA" id="ARBA00022723"/>
    </source>
</evidence>
<reference evidence="6 7" key="1">
    <citation type="journal article" date="2024" name="Commun. Biol.">
        <title>Comparative genomic analysis of thermophilic fungi reveals convergent evolutionary adaptations and gene losses.</title>
        <authorList>
            <person name="Steindorff A.S."/>
            <person name="Aguilar-Pontes M.V."/>
            <person name="Robinson A.J."/>
            <person name="Andreopoulos B."/>
            <person name="LaButti K."/>
            <person name="Kuo A."/>
            <person name="Mondo S."/>
            <person name="Riley R."/>
            <person name="Otillar R."/>
            <person name="Haridas S."/>
            <person name="Lipzen A."/>
            <person name="Grimwood J."/>
            <person name="Schmutz J."/>
            <person name="Clum A."/>
            <person name="Reid I.D."/>
            <person name="Moisan M.C."/>
            <person name="Butler G."/>
            <person name="Nguyen T.T.M."/>
            <person name="Dewar K."/>
            <person name="Conant G."/>
            <person name="Drula E."/>
            <person name="Henrissat B."/>
            <person name="Hansel C."/>
            <person name="Singer S."/>
            <person name="Hutchinson M.I."/>
            <person name="de Vries R.P."/>
            <person name="Natvig D.O."/>
            <person name="Powell A.J."/>
            <person name="Tsang A."/>
            <person name="Grigoriev I.V."/>
        </authorList>
    </citation>
    <scope>NUCLEOTIDE SEQUENCE [LARGE SCALE GENOMIC DNA]</scope>
    <source>
        <strain evidence="6 7">CBS 494.80</strain>
    </source>
</reference>
<keyword evidence="1" id="KW-0479">Metal-binding</keyword>
<evidence type="ECO:0000256" key="2">
    <source>
        <dbReference type="ARBA" id="ARBA00022771"/>
    </source>
</evidence>
<keyword evidence="3" id="KW-0862">Zinc</keyword>
<gene>
    <name evidence="6" type="ORF">VTL71DRAFT_13668</name>
</gene>
<dbReference type="Gene3D" id="3.30.40.10">
    <property type="entry name" value="Zinc/RING finger domain, C3HC4 (zinc finger)"/>
    <property type="match status" value="1"/>
</dbReference>
<keyword evidence="2 4" id="KW-0863">Zinc-finger</keyword>
<sequence>MSYSDAGNFLNDPFANLAERTKSLGENPKVINPDFQSGWEIREMALNARAEQTHYDLTTRTQKELQEVAESRQFYERRLGWFRARDNFYGPPHFRPNPHVIFALARTTTPDVFFVEAQRPFQYTTCTICQEVLTPEVEAGNFEVPVNMVRELDCGHLFHHVCLETWLVSDDNPRCPVCRSQYNVLCAYPHTKPVWRFYPNENMYHQISGHVPFPSTGRGGKGFNHLGDEPDPWGDLMEQ</sequence>
<dbReference type="SMART" id="SM00184">
    <property type="entry name" value="RING"/>
    <property type="match status" value="1"/>
</dbReference>
<evidence type="ECO:0000313" key="7">
    <source>
        <dbReference type="Proteomes" id="UP001595075"/>
    </source>
</evidence>
<keyword evidence="7" id="KW-1185">Reference proteome</keyword>
<evidence type="ECO:0000256" key="3">
    <source>
        <dbReference type="ARBA" id="ARBA00022833"/>
    </source>
</evidence>
<dbReference type="CDD" id="cd16448">
    <property type="entry name" value="RING-H2"/>
    <property type="match status" value="1"/>
</dbReference>
<dbReference type="InterPro" id="IPR013083">
    <property type="entry name" value="Znf_RING/FYVE/PHD"/>
</dbReference>
<dbReference type="InterPro" id="IPR001841">
    <property type="entry name" value="Znf_RING"/>
</dbReference>
<protein>
    <recommendedName>
        <fullName evidence="5">RING-type domain-containing protein</fullName>
    </recommendedName>
</protein>
<name>A0ABR4CL19_9HELO</name>
<dbReference type="PROSITE" id="PS50089">
    <property type="entry name" value="ZF_RING_2"/>
    <property type="match status" value="1"/>
</dbReference>
<accession>A0ABR4CL19</accession>
<dbReference type="EMBL" id="JAZHXI010000006">
    <property type="protein sequence ID" value="KAL2070642.1"/>
    <property type="molecule type" value="Genomic_DNA"/>
</dbReference>
<dbReference type="Pfam" id="PF13639">
    <property type="entry name" value="zf-RING_2"/>
    <property type="match status" value="1"/>
</dbReference>
<feature type="domain" description="RING-type" evidence="5">
    <location>
        <begin position="126"/>
        <end position="179"/>
    </location>
</feature>
<proteinExistence type="predicted"/>